<protein>
    <submittedName>
        <fullName evidence="2">Uncharacterized protein</fullName>
    </submittedName>
</protein>
<dbReference type="AlphaFoldDB" id="A0A109LHQ3"/>
<evidence type="ECO:0000256" key="1">
    <source>
        <dbReference type="SAM" id="Phobius"/>
    </source>
</evidence>
<evidence type="ECO:0000313" key="2">
    <source>
        <dbReference type="EMBL" id="KWV87783.1"/>
    </source>
</evidence>
<keyword evidence="1" id="KW-1133">Transmembrane helix</keyword>
<feature type="transmembrane region" description="Helical" evidence="1">
    <location>
        <begin position="12"/>
        <end position="31"/>
    </location>
</feature>
<name>A0A109LHQ3_PSEFL</name>
<keyword evidence="1" id="KW-0812">Transmembrane</keyword>
<accession>A0A109LHQ3</accession>
<evidence type="ECO:0000313" key="3">
    <source>
        <dbReference type="Proteomes" id="UP000061348"/>
    </source>
</evidence>
<keyword evidence="1" id="KW-0472">Membrane</keyword>
<organism evidence="2 3">
    <name type="scientific">Pseudomonas fluorescens</name>
    <dbReference type="NCBI Taxonomy" id="294"/>
    <lineage>
        <taxon>Bacteria</taxon>
        <taxon>Pseudomonadati</taxon>
        <taxon>Pseudomonadota</taxon>
        <taxon>Gammaproteobacteria</taxon>
        <taxon>Pseudomonadales</taxon>
        <taxon>Pseudomonadaceae</taxon>
        <taxon>Pseudomonas</taxon>
    </lineage>
</organism>
<proteinExistence type="predicted"/>
<gene>
    <name evidence="2" type="ORF">PFLmoz3_02477</name>
</gene>
<dbReference type="Proteomes" id="UP000061348">
    <property type="component" value="Unassembled WGS sequence"/>
</dbReference>
<comment type="caution">
    <text evidence="2">The sequence shown here is derived from an EMBL/GenBank/DDBJ whole genome shotgun (WGS) entry which is preliminary data.</text>
</comment>
<dbReference type="EMBL" id="LCYA01000066">
    <property type="protein sequence ID" value="KWV87783.1"/>
    <property type="molecule type" value="Genomic_DNA"/>
</dbReference>
<reference evidence="2 3" key="1">
    <citation type="submission" date="2015-05" db="EMBL/GenBank/DDBJ databases">
        <title>A genomic and transcriptomic approach to investigate the blue pigment phenotype in Pseudomonas fluorescens.</title>
        <authorList>
            <person name="Andreani N.A."/>
            <person name="Cardazzo B."/>
        </authorList>
    </citation>
    <scope>NUCLEOTIDE SEQUENCE [LARGE SCALE GENOMIC DNA]</scope>
    <source>
        <strain evidence="2 3">Ps_22</strain>
    </source>
</reference>
<sequence length="97" mass="10229">MFIRINGRFKFTGLGQGIAAVVVGIGVAALGKPLDGLGVIAGFVQRHALPLRVLEVFCGFGRAFVLEQVLALLVGAQPQVLQPKSIAGLRRAHQQQG</sequence>